<dbReference type="PROSITE" id="PS50039">
    <property type="entry name" value="FORK_HEAD_3"/>
    <property type="match status" value="1"/>
</dbReference>
<evidence type="ECO:0000256" key="4">
    <source>
        <dbReference type="SAM" id="MobiDB-lite"/>
    </source>
</evidence>
<dbReference type="InterPro" id="IPR036390">
    <property type="entry name" value="WH_DNA-bd_sf"/>
</dbReference>
<dbReference type="EMBL" id="JARIHO010000062">
    <property type="protein sequence ID" value="KAJ7315361.1"/>
    <property type="molecule type" value="Genomic_DNA"/>
</dbReference>
<evidence type="ECO:0000256" key="3">
    <source>
        <dbReference type="PROSITE-ProRule" id="PRU00089"/>
    </source>
</evidence>
<dbReference type="PANTHER" id="PTHR11829">
    <property type="entry name" value="FORKHEAD BOX PROTEIN"/>
    <property type="match status" value="1"/>
</dbReference>
<dbReference type="InterPro" id="IPR050211">
    <property type="entry name" value="FOX_domain-containing"/>
</dbReference>
<comment type="subcellular location">
    <subcellularLocation>
        <location evidence="3">Nucleus</location>
    </subcellularLocation>
</comment>
<evidence type="ECO:0000256" key="2">
    <source>
        <dbReference type="ARBA" id="ARBA00023242"/>
    </source>
</evidence>
<feature type="compositionally biased region" description="Polar residues" evidence="4">
    <location>
        <begin position="243"/>
        <end position="254"/>
    </location>
</feature>
<protein>
    <recommendedName>
        <fullName evidence="5">Fork-head domain-containing protein</fullName>
    </recommendedName>
</protein>
<gene>
    <name evidence="6" type="ORF">DFH08DRAFT_715714</name>
</gene>
<feature type="compositionally biased region" description="Acidic residues" evidence="4">
    <location>
        <begin position="146"/>
        <end position="162"/>
    </location>
</feature>
<dbReference type="InterPro" id="IPR001766">
    <property type="entry name" value="Fork_head_dom"/>
</dbReference>
<dbReference type="GO" id="GO:0000981">
    <property type="term" value="F:DNA-binding transcription factor activity, RNA polymerase II-specific"/>
    <property type="evidence" value="ECO:0007669"/>
    <property type="project" value="TreeGrafter"/>
</dbReference>
<dbReference type="Proteomes" id="UP001218218">
    <property type="component" value="Unassembled WGS sequence"/>
</dbReference>
<dbReference type="GO" id="GO:0005634">
    <property type="term" value="C:nucleus"/>
    <property type="evidence" value="ECO:0007669"/>
    <property type="project" value="UniProtKB-SubCell"/>
</dbReference>
<dbReference type="PRINTS" id="PR00053">
    <property type="entry name" value="FORKHEAD"/>
</dbReference>
<feature type="compositionally biased region" description="Low complexity" evidence="4">
    <location>
        <begin position="266"/>
        <end position="286"/>
    </location>
</feature>
<organism evidence="6 7">
    <name type="scientific">Mycena albidolilacea</name>
    <dbReference type="NCBI Taxonomy" id="1033008"/>
    <lineage>
        <taxon>Eukaryota</taxon>
        <taxon>Fungi</taxon>
        <taxon>Dikarya</taxon>
        <taxon>Basidiomycota</taxon>
        <taxon>Agaricomycotina</taxon>
        <taxon>Agaricomycetes</taxon>
        <taxon>Agaricomycetidae</taxon>
        <taxon>Agaricales</taxon>
        <taxon>Marasmiineae</taxon>
        <taxon>Mycenaceae</taxon>
        <taxon>Mycena</taxon>
    </lineage>
</organism>
<accession>A0AAD7EDW3</accession>
<proteinExistence type="predicted"/>
<dbReference type="PANTHER" id="PTHR11829:SF343">
    <property type="entry name" value="FORK-HEAD DOMAIN-CONTAINING PROTEIN"/>
    <property type="match status" value="1"/>
</dbReference>
<dbReference type="SMART" id="SM00339">
    <property type="entry name" value="FH"/>
    <property type="match status" value="1"/>
</dbReference>
<comment type="caution">
    <text evidence="6">The sequence shown here is derived from an EMBL/GenBank/DDBJ whole genome shotgun (WGS) entry which is preliminary data.</text>
</comment>
<feature type="region of interest" description="Disordered" evidence="4">
    <location>
        <begin position="131"/>
        <end position="301"/>
    </location>
</feature>
<dbReference type="GO" id="GO:0000978">
    <property type="term" value="F:RNA polymerase II cis-regulatory region sequence-specific DNA binding"/>
    <property type="evidence" value="ECO:0007669"/>
    <property type="project" value="TreeGrafter"/>
</dbReference>
<dbReference type="InterPro" id="IPR030456">
    <property type="entry name" value="TF_fork_head_CS_2"/>
</dbReference>
<name>A0AAD7EDW3_9AGAR</name>
<feature type="DNA-binding region" description="Fork-head" evidence="3">
    <location>
        <begin position="45"/>
        <end position="137"/>
    </location>
</feature>
<keyword evidence="1 3" id="KW-0238">DNA-binding</keyword>
<feature type="compositionally biased region" description="Basic residues" evidence="4">
    <location>
        <begin position="292"/>
        <end position="301"/>
    </location>
</feature>
<feature type="domain" description="Fork-head" evidence="5">
    <location>
        <begin position="45"/>
        <end position="137"/>
    </location>
</feature>
<dbReference type="Pfam" id="PF00250">
    <property type="entry name" value="Forkhead"/>
    <property type="match status" value="1"/>
</dbReference>
<dbReference type="PROSITE" id="PS00658">
    <property type="entry name" value="FORK_HEAD_2"/>
    <property type="match status" value="1"/>
</dbReference>
<dbReference type="InterPro" id="IPR036388">
    <property type="entry name" value="WH-like_DNA-bd_sf"/>
</dbReference>
<reference evidence="6" key="1">
    <citation type="submission" date="2023-03" db="EMBL/GenBank/DDBJ databases">
        <title>Massive genome expansion in bonnet fungi (Mycena s.s.) driven by repeated elements and novel gene families across ecological guilds.</title>
        <authorList>
            <consortium name="Lawrence Berkeley National Laboratory"/>
            <person name="Harder C.B."/>
            <person name="Miyauchi S."/>
            <person name="Viragh M."/>
            <person name="Kuo A."/>
            <person name="Thoen E."/>
            <person name="Andreopoulos B."/>
            <person name="Lu D."/>
            <person name="Skrede I."/>
            <person name="Drula E."/>
            <person name="Henrissat B."/>
            <person name="Morin E."/>
            <person name="Kohler A."/>
            <person name="Barry K."/>
            <person name="LaButti K."/>
            <person name="Morin E."/>
            <person name="Salamov A."/>
            <person name="Lipzen A."/>
            <person name="Mereny Z."/>
            <person name="Hegedus B."/>
            <person name="Baldrian P."/>
            <person name="Stursova M."/>
            <person name="Weitz H."/>
            <person name="Taylor A."/>
            <person name="Grigoriev I.V."/>
            <person name="Nagy L.G."/>
            <person name="Martin F."/>
            <person name="Kauserud H."/>
        </authorList>
    </citation>
    <scope>NUCLEOTIDE SEQUENCE</scope>
    <source>
        <strain evidence="6">CBHHK002</strain>
    </source>
</reference>
<keyword evidence="7" id="KW-1185">Reference proteome</keyword>
<dbReference type="CDD" id="cd00059">
    <property type="entry name" value="FH_FOX"/>
    <property type="match status" value="1"/>
</dbReference>
<evidence type="ECO:0000259" key="5">
    <source>
        <dbReference type="PROSITE" id="PS50039"/>
    </source>
</evidence>
<evidence type="ECO:0000256" key="1">
    <source>
        <dbReference type="ARBA" id="ARBA00023125"/>
    </source>
</evidence>
<dbReference type="AlphaFoldDB" id="A0AAD7EDW3"/>
<dbReference type="SUPFAM" id="SSF46785">
    <property type="entry name" value="Winged helix' DNA-binding domain"/>
    <property type="match status" value="1"/>
</dbReference>
<evidence type="ECO:0000313" key="6">
    <source>
        <dbReference type="EMBL" id="KAJ7315361.1"/>
    </source>
</evidence>
<feature type="compositionally biased region" description="Polar residues" evidence="4">
    <location>
        <begin position="183"/>
        <end position="193"/>
    </location>
</feature>
<sequence length="301" mass="32970">MPPSAFQQPPSRFPDAGDYLRNQLNLPPGTNVSLWSLPDPEGGEKPTIPLPMLVKLAIYGSPKRRLTLQEIYAELSNRFQWFREHQHEQAWKNSIRHNLSLNKVFKNMQRPVTEPGKGSYWELDISGGEGYKRPRKRLNKKTGGRDEDDSDEGSYSENEDNDSAPTRRRSPYSEGGSRLRGNSHGSSDGSTAGPSRGASMVPMIDPPALQRRASAYSQPGYGQVYAPVDPALNAPPAGPSSYYVPSSRSATLVDTKTPGRTLRPRPSLSATGLPPSSASSGPASPTDEAYAKSRRRAQGRH</sequence>
<feature type="compositionally biased region" description="Basic residues" evidence="4">
    <location>
        <begin position="133"/>
        <end position="142"/>
    </location>
</feature>
<evidence type="ECO:0000313" key="7">
    <source>
        <dbReference type="Proteomes" id="UP001218218"/>
    </source>
</evidence>
<keyword evidence="2 3" id="KW-0539">Nucleus</keyword>
<dbReference type="Gene3D" id="1.10.10.10">
    <property type="entry name" value="Winged helix-like DNA-binding domain superfamily/Winged helix DNA-binding domain"/>
    <property type="match status" value="1"/>
</dbReference>